<dbReference type="EMBL" id="CP001707">
    <property type="protein sequence ID" value="ACV26889.1"/>
    <property type="molecule type" value="Genomic_DNA"/>
</dbReference>
<feature type="transmembrane region" description="Helical" evidence="1">
    <location>
        <begin position="29"/>
        <end position="51"/>
    </location>
</feature>
<dbReference type="eggNOG" id="COG4531">
    <property type="taxonomic scope" value="Bacteria"/>
</dbReference>
<dbReference type="RefSeq" id="WP_012801403.1">
    <property type="nucleotide sequence ID" value="NC_013166.1"/>
</dbReference>
<dbReference type="AlphaFoldDB" id="C7RC97"/>
<feature type="transmembrane region" description="Helical" evidence="1">
    <location>
        <begin position="141"/>
        <end position="160"/>
    </location>
</feature>
<feature type="transmembrane region" description="Helical" evidence="1">
    <location>
        <begin position="6"/>
        <end position="22"/>
    </location>
</feature>
<proteinExistence type="predicted"/>
<dbReference type="InParanoid" id="C7RC97"/>
<dbReference type="KEGG" id="kko:Kkor_1477"/>
<evidence type="ECO:0008006" key="4">
    <source>
        <dbReference type="Google" id="ProtNLM"/>
    </source>
</evidence>
<feature type="transmembrane region" description="Helical" evidence="1">
    <location>
        <begin position="241"/>
        <end position="260"/>
    </location>
</feature>
<keyword evidence="1" id="KW-0472">Membrane</keyword>
<keyword evidence="1" id="KW-0812">Transmembrane</keyword>
<dbReference type="STRING" id="523791.Kkor_1477"/>
<sequence>MLLALSLVALLIGPFLVGLFPYNRRLDNFLFAFVLVSVGGLLLIDVLPAIWQHIGYALIPAVLLGFFGPGLIEVSFRKAADKAHSLALFLGITGLMIHSLLDGAAIVTNDTNPMLAYAVILHRIVVGLSIWWIVQPQWGNFRTWLVFAFMFVTTVIGFYAGEQQLTGLHNSIIDYFQAFISGTLLHVIIHRPHVDDRGHIHHHDHSIPVSVIHEGQDNKHQEHHAANEAPHSHGFVIKHKGYFATGVIVATVLLYVLHLIHQH</sequence>
<feature type="transmembrane region" description="Helical" evidence="1">
    <location>
        <begin position="57"/>
        <end position="74"/>
    </location>
</feature>
<dbReference type="Proteomes" id="UP000001231">
    <property type="component" value="Chromosome"/>
</dbReference>
<protein>
    <recommendedName>
        <fullName evidence="4">Permease</fullName>
    </recommendedName>
</protein>
<name>C7RC97_KANKD</name>
<evidence type="ECO:0000313" key="2">
    <source>
        <dbReference type="EMBL" id="ACV26889.1"/>
    </source>
</evidence>
<feature type="transmembrane region" description="Helical" evidence="1">
    <location>
        <begin position="114"/>
        <end position="134"/>
    </location>
</feature>
<organism evidence="2 3">
    <name type="scientific">Kangiella koreensis (strain DSM 16069 / JCM 12317 / KCTC 12182 / SW-125)</name>
    <dbReference type="NCBI Taxonomy" id="523791"/>
    <lineage>
        <taxon>Bacteria</taxon>
        <taxon>Pseudomonadati</taxon>
        <taxon>Pseudomonadota</taxon>
        <taxon>Gammaproteobacteria</taxon>
        <taxon>Kangiellales</taxon>
        <taxon>Kangiellaceae</taxon>
        <taxon>Kangiella</taxon>
    </lineage>
</organism>
<accession>C7RC97</accession>
<reference evidence="2 3" key="1">
    <citation type="journal article" date="2009" name="Stand. Genomic Sci.">
        <title>Complete genome sequence of Kangiella koreensis type strain (SW-125).</title>
        <authorList>
            <person name="Han C."/>
            <person name="Sikorski J."/>
            <person name="Lapidus A."/>
            <person name="Nolan M."/>
            <person name="Glavina Del Rio T."/>
            <person name="Tice H."/>
            <person name="Cheng J.F."/>
            <person name="Lucas S."/>
            <person name="Chen F."/>
            <person name="Copeland A."/>
            <person name="Ivanova N."/>
            <person name="Mavromatis K."/>
            <person name="Ovchinnikova G."/>
            <person name="Pati A."/>
            <person name="Bruce D."/>
            <person name="Goodwin L."/>
            <person name="Pitluck S."/>
            <person name="Chen A."/>
            <person name="Palaniappan K."/>
            <person name="Land M."/>
            <person name="Hauser L."/>
            <person name="Chang Y.J."/>
            <person name="Jeffries C.D."/>
            <person name="Chain P."/>
            <person name="Saunders E."/>
            <person name="Brettin T."/>
            <person name="Goker M."/>
            <person name="Tindall B.J."/>
            <person name="Bristow J."/>
            <person name="Eisen J.A."/>
            <person name="Markowitz V."/>
            <person name="Hugenholtz P."/>
            <person name="Kyrpides N.C."/>
            <person name="Klenk H.P."/>
            <person name="Detter J.C."/>
        </authorList>
    </citation>
    <scope>NUCLEOTIDE SEQUENCE [LARGE SCALE GENOMIC DNA]</scope>
    <source>
        <strain evidence="3">DSM 16069 / KCTC 12182 / SW-125</strain>
    </source>
</reference>
<evidence type="ECO:0000256" key="1">
    <source>
        <dbReference type="SAM" id="Phobius"/>
    </source>
</evidence>
<keyword evidence="3" id="KW-1185">Reference proteome</keyword>
<evidence type="ECO:0000313" key="3">
    <source>
        <dbReference type="Proteomes" id="UP000001231"/>
    </source>
</evidence>
<keyword evidence="1" id="KW-1133">Transmembrane helix</keyword>
<feature type="transmembrane region" description="Helical" evidence="1">
    <location>
        <begin position="86"/>
        <end position="108"/>
    </location>
</feature>
<dbReference type="HOGENOM" id="CLU_1136861_0_0_6"/>
<dbReference type="OrthoDB" id="6397936at2"/>
<gene>
    <name evidence="2" type="ordered locus">Kkor_1477</name>
</gene>